<evidence type="ECO:0000256" key="1">
    <source>
        <dbReference type="SAM" id="Phobius"/>
    </source>
</evidence>
<keyword evidence="1" id="KW-0812">Transmembrane</keyword>
<keyword evidence="1" id="KW-0472">Membrane</keyword>
<gene>
    <name evidence="2" type="ORF">EVAR_78508_1</name>
</gene>
<name>A0A4C1TYN5_EUMVA</name>
<accession>A0A4C1TYN5</accession>
<dbReference type="AlphaFoldDB" id="A0A4C1TYN5"/>
<organism evidence="2 3">
    <name type="scientific">Eumeta variegata</name>
    <name type="common">Bagworm moth</name>
    <name type="synonym">Eumeta japonica</name>
    <dbReference type="NCBI Taxonomy" id="151549"/>
    <lineage>
        <taxon>Eukaryota</taxon>
        <taxon>Metazoa</taxon>
        <taxon>Ecdysozoa</taxon>
        <taxon>Arthropoda</taxon>
        <taxon>Hexapoda</taxon>
        <taxon>Insecta</taxon>
        <taxon>Pterygota</taxon>
        <taxon>Neoptera</taxon>
        <taxon>Endopterygota</taxon>
        <taxon>Lepidoptera</taxon>
        <taxon>Glossata</taxon>
        <taxon>Ditrysia</taxon>
        <taxon>Tineoidea</taxon>
        <taxon>Psychidae</taxon>
        <taxon>Oiketicinae</taxon>
        <taxon>Eumeta</taxon>
    </lineage>
</organism>
<keyword evidence="3" id="KW-1185">Reference proteome</keyword>
<evidence type="ECO:0000313" key="2">
    <source>
        <dbReference type="EMBL" id="GBP19038.1"/>
    </source>
</evidence>
<dbReference type="OrthoDB" id="10019582at2759"/>
<protein>
    <submittedName>
        <fullName evidence="2">Uncharacterized protein</fullName>
    </submittedName>
</protein>
<comment type="caution">
    <text evidence="2">The sequence shown here is derived from an EMBL/GenBank/DDBJ whole genome shotgun (WGS) entry which is preliminary data.</text>
</comment>
<evidence type="ECO:0000313" key="3">
    <source>
        <dbReference type="Proteomes" id="UP000299102"/>
    </source>
</evidence>
<dbReference type="Proteomes" id="UP000299102">
    <property type="component" value="Unassembled WGS sequence"/>
</dbReference>
<proteinExistence type="predicted"/>
<keyword evidence="1" id="KW-1133">Transmembrane helix</keyword>
<dbReference type="EMBL" id="BGZK01000103">
    <property type="protein sequence ID" value="GBP19038.1"/>
    <property type="molecule type" value="Genomic_DNA"/>
</dbReference>
<sequence length="159" mass="18252">MVSSIRSDVGRPTRAELAWIRCKHLHLKREVSAWVRLDSAVVEPDTATTIMSRVLFATSELVALVGVSCTLFLFLHTRDLSTKLRRMEGRLNDDLTAYHLTHIREKNKKIRWIQKIQTTTPTKGKTCSGGKNMLFRFEIAAFEADTREMRGDDDSRLFN</sequence>
<reference evidence="2 3" key="1">
    <citation type="journal article" date="2019" name="Commun. Biol.">
        <title>The bagworm genome reveals a unique fibroin gene that provides high tensile strength.</title>
        <authorList>
            <person name="Kono N."/>
            <person name="Nakamura H."/>
            <person name="Ohtoshi R."/>
            <person name="Tomita M."/>
            <person name="Numata K."/>
            <person name="Arakawa K."/>
        </authorList>
    </citation>
    <scope>NUCLEOTIDE SEQUENCE [LARGE SCALE GENOMIC DNA]</scope>
</reference>
<feature type="transmembrane region" description="Helical" evidence="1">
    <location>
        <begin position="54"/>
        <end position="75"/>
    </location>
</feature>